<evidence type="ECO:0000313" key="2">
    <source>
        <dbReference type="EMBL" id="KAK9303351.1"/>
    </source>
</evidence>
<dbReference type="AlphaFoldDB" id="A0AAW1A0I3"/>
<evidence type="ECO:0000256" key="1">
    <source>
        <dbReference type="SAM" id="MobiDB-lite"/>
    </source>
</evidence>
<name>A0AAW1A0I3_9HYME</name>
<comment type="caution">
    <text evidence="2">The sequence shown here is derived from an EMBL/GenBank/DDBJ whole genome shotgun (WGS) entry which is preliminary data.</text>
</comment>
<keyword evidence="3" id="KW-1185">Reference proteome</keyword>
<feature type="compositionally biased region" description="Basic and acidic residues" evidence="1">
    <location>
        <begin position="1"/>
        <end position="19"/>
    </location>
</feature>
<sequence length="79" mass="8776">MDEKRKKERMDGQWDKERQCTGLNGHEPQKGREGGGGWQKEERKGLEGKREKGKGRLGGKLNLAQDVTAPGNTDAAAVW</sequence>
<dbReference type="EMBL" id="JAWNGG020000080">
    <property type="protein sequence ID" value="KAK9303351.1"/>
    <property type="molecule type" value="Genomic_DNA"/>
</dbReference>
<accession>A0AAW1A0I3</accession>
<proteinExistence type="predicted"/>
<evidence type="ECO:0000313" key="3">
    <source>
        <dbReference type="Proteomes" id="UP001432146"/>
    </source>
</evidence>
<feature type="compositionally biased region" description="Basic and acidic residues" evidence="1">
    <location>
        <begin position="27"/>
        <end position="50"/>
    </location>
</feature>
<dbReference type="Proteomes" id="UP001432146">
    <property type="component" value="Unassembled WGS sequence"/>
</dbReference>
<organism evidence="2 3">
    <name type="scientific">Tetragonisca angustula</name>
    <dbReference type="NCBI Taxonomy" id="166442"/>
    <lineage>
        <taxon>Eukaryota</taxon>
        <taxon>Metazoa</taxon>
        <taxon>Ecdysozoa</taxon>
        <taxon>Arthropoda</taxon>
        <taxon>Hexapoda</taxon>
        <taxon>Insecta</taxon>
        <taxon>Pterygota</taxon>
        <taxon>Neoptera</taxon>
        <taxon>Endopterygota</taxon>
        <taxon>Hymenoptera</taxon>
        <taxon>Apocrita</taxon>
        <taxon>Aculeata</taxon>
        <taxon>Apoidea</taxon>
        <taxon>Anthophila</taxon>
        <taxon>Apidae</taxon>
        <taxon>Tetragonisca</taxon>
    </lineage>
</organism>
<feature type="region of interest" description="Disordered" evidence="1">
    <location>
        <begin position="1"/>
        <end position="79"/>
    </location>
</feature>
<reference evidence="2 3" key="1">
    <citation type="submission" date="2024-05" db="EMBL/GenBank/DDBJ databases">
        <title>The nuclear and mitochondrial genome assemblies of Tetragonisca angustula (Apidae: Meliponini), a tiny yet remarkable pollinator in the Neotropics.</title>
        <authorList>
            <person name="Ferrari R."/>
            <person name="Ricardo P.C."/>
            <person name="Dias F.C."/>
            <person name="Araujo N.S."/>
            <person name="Soares D.O."/>
            <person name="Zhou Q.-S."/>
            <person name="Zhu C.-D."/>
            <person name="Coutinho L."/>
            <person name="Airas M.C."/>
            <person name="Batista T.M."/>
        </authorList>
    </citation>
    <scope>NUCLEOTIDE SEQUENCE [LARGE SCALE GENOMIC DNA]</scope>
    <source>
        <strain evidence="2">ASF017062</strain>
        <tissue evidence="2">Abdomen</tissue>
    </source>
</reference>
<gene>
    <name evidence="2" type="ORF">QLX08_004940</name>
</gene>
<protein>
    <submittedName>
        <fullName evidence="2">Uncharacterized protein</fullName>
    </submittedName>
</protein>